<reference evidence="1" key="1">
    <citation type="submission" date="2019-08" db="EMBL/GenBank/DDBJ databases">
        <authorList>
            <person name="Kucharzyk K."/>
            <person name="Murdoch R.W."/>
            <person name="Higgins S."/>
            <person name="Loffler F."/>
        </authorList>
    </citation>
    <scope>NUCLEOTIDE SEQUENCE</scope>
</reference>
<sequence length="97" mass="11371">MLNNFLKLVNKSNFGIIDFLKINYPNLSFNDLAFCGFIITEFSAEEISVLYDYQSESGYYMKSKRICFKLNTEKNLPTFLFELKTLLIEKSKKNESL</sequence>
<gene>
    <name evidence="1" type="ORF">SDC9_130406</name>
</gene>
<protein>
    <submittedName>
        <fullName evidence="1">Uncharacterized protein</fullName>
    </submittedName>
</protein>
<proteinExistence type="predicted"/>
<dbReference type="AlphaFoldDB" id="A0A645D3Q0"/>
<dbReference type="EMBL" id="VSSQ01032159">
    <property type="protein sequence ID" value="MPM83342.1"/>
    <property type="molecule type" value="Genomic_DNA"/>
</dbReference>
<evidence type="ECO:0000313" key="1">
    <source>
        <dbReference type="EMBL" id="MPM83342.1"/>
    </source>
</evidence>
<organism evidence="1">
    <name type="scientific">bioreactor metagenome</name>
    <dbReference type="NCBI Taxonomy" id="1076179"/>
    <lineage>
        <taxon>unclassified sequences</taxon>
        <taxon>metagenomes</taxon>
        <taxon>ecological metagenomes</taxon>
    </lineage>
</organism>
<accession>A0A645D3Q0</accession>
<name>A0A645D3Q0_9ZZZZ</name>
<comment type="caution">
    <text evidence="1">The sequence shown here is derived from an EMBL/GenBank/DDBJ whole genome shotgun (WGS) entry which is preliminary data.</text>
</comment>